<feature type="region of interest" description="Disordered" evidence="1">
    <location>
        <begin position="1"/>
        <end position="35"/>
    </location>
</feature>
<dbReference type="PANTHER" id="PTHR11360:SF306">
    <property type="entry name" value="RE01051P"/>
    <property type="match status" value="1"/>
</dbReference>
<accession>A0ABD3UYJ6</accession>
<dbReference type="PANTHER" id="PTHR11360">
    <property type="entry name" value="MONOCARBOXYLATE TRANSPORTER"/>
    <property type="match status" value="1"/>
</dbReference>
<feature type="transmembrane region" description="Helical" evidence="2">
    <location>
        <begin position="179"/>
        <end position="200"/>
    </location>
</feature>
<feature type="transmembrane region" description="Helical" evidence="2">
    <location>
        <begin position="45"/>
        <end position="66"/>
    </location>
</feature>
<feature type="compositionally biased region" description="Acidic residues" evidence="1">
    <location>
        <begin position="21"/>
        <end position="35"/>
    </location>
</feature>
<proteinExistence type="predicted"/>
<dbReference type="SUPFAM" id="SSF103473">
    <property type="entry name" value="MFS general substrate transporter"/>
    <property type="match status" value="1"/>
</dbReference>
<feature type="transmembrane region" description="Helical" evidence="2">
    <location>
        <begin position="113"/>
        <end position="130"/>
    </location>
</feature>
<feature type="transmembrane region" description="Helical" evidence="2">
    <location>
        <begin position="565"/>
        <end position="585"/>
    </location>
</feature>
<dbReference type="Proteomes" id="UP001634394">
    <property type="component" value="Unassembled WGS sequence"/>
</dbReference>
<feature type="transmembrane region" description="Helical" evidence="2">
    <location>
        <begin position="150"/>
        <end position="167"/>
    </location>
</feature>
<evidence type="ECO:0000256" key="1">
    <source>
        <dbReference type="SAM" id="MobiDB-lite"/>
    </source>
</evidence>
<feature type="transmembrane region" description="Helical" evidence="2">
    <location>
        <begin position="441"/>
        <end position="462"/>
    </location>
</feature>
<keyword evidence="2" id="KW-0472">Membrane</keyword>
<comment type="caution">
    <text evidence="3">The sequence shown here is derived from an EMBL/GenBank/DDBJ whole genome shotgun (WGS) entry which is preliminary data.</text>
</comment>
<keyword evidence="4" id="KW-1185">Reference proteome</keyword>
<dbReference type="EMBL" id="JBJQND010000014">
    <property type="protein sequence ID" value="KAL3854514.1"/>
    <property type="molecule type" value="Genomic_DNA"/>
</dbReference>
<feature type="transmembrane region" description="Helical" evidence="2">
    <location>
        <begin position="406"/>
        <end position="429"/>
    </location>
</feature>
<organism evidence="3 4">
    <name type="scientific">Sinanodonta woodiana</name>
    <name type="common">Chinese pond mussel</name>
    <name type="synonym">Anodonta woodiana</name>
    <dbReference type="NCBI Taxonomy" id="1069815"/>
    <lineage>
        <taxon>Eukaryota</taxon>
        <taxon>Metazoa</taxon>
        <taxon>Spiralia</taxon>
        <taxon>Lophotrochozoa</taxon>
        <taxon>Mollusca</taxon>
        <taxon>Bivalvia</taxon>
        <taxon>Autobranchia</taxon>
        <taxon>Heteroconchia</taxon>
        <taxon>Palaeoheterodonta</taxon>
        <taxon>Unionida</taxon>
        <taxon>Unionoidea</taxon>
        <taxon>Unionidae</taxon>
        <taxon>Unioninae</taxon>
        <taxon>Sinanodonta</taxon>
    </lineage>
</organism>
<keyword evidence="2" id="KW-0812">Transmembrane</keyword>
<dbReference type="InterPro" id="IPR036259">
    <property type="entry name" value="MFS_trans_sf"/>
</dbReference>
<feature type="transmembrane region" description="Helical" evidence="2">
    <location>
        <begin position="206"/>
        <end position="226"/>
    </location>
</feature>
<feature type="transmembrane region" description="Helical" evidence="2">
    <location>
        <begin position="86"/>
        <end position="106"/>
    </location>
</feature>
<keyword evidence="2" id="KW-1133">Transmembrane helix</keyword>
<dbReference type="InterPro" id="IPR050327">
    <property type="entry name" value="Proton-linked_MCT"/>
</dbReference>
<reference evidence="3 4" key="1">
    <citation type="submission" date="2024-11" db="EMBL/GenBank/DDBJ databases">
        <title>Chromosome-level genome assembly of the freshwater bivalve Anodonta woodiana.</title>
        <authorList>
            <person name="Chen X."/>
        </authorList>
    </citation>
    <scope>NUCLEOTIDE SEQUENCE [LARGE SCALE GENOMIC DNA]</scope>
    <source>
        <strain evidence="3">MN2024</strain>
        <tissue evidence="3">Gills</tissue>
    </source>
</reference>
<gene>
    <name evidence="3" type="ORF">ACJMK2_013779</name>
</gene>
<evidence type="ECO:0000313" key="3">
    <source>
        <dbReference type="EMBL" id="KAL3854514.1"/>
    </source>
</evidence>
<dbReference type="Gene3D" id="1.20.1250.20">
    <property type="entry name" value="MFS general substrate transporter like domains"/>
    <property type="match status" value="2"/>
</dbReference>
<evidence type="ECO:0000256" key="2">
    <source>
        <dbReference type="SAM" id="Phobius"/>
    </source>
</evidence>
<feature type="transmembrane region" description="Helical" evidence="2">
    <location>
        <begin position="474"/>
        <end position="492"/>
    </location>
</feature>
<sequence>MSETCASNQTIDDTKPSDSDQYIETDEKDLDNEADDTDLPIDRGWAWMILAGAYINSVLVVGMLRLEGIFFNEYQKKFQSSSGLTSLIPSVQNGVYSLFSLIVMLIGSSRLNTRVSLLIGGLLVSVAYIINSRSTRIEYVIIGQGVLSGVAYSFIHLPIIVILSQYFKKRRGLANSISVSGSSMGGLVLAPVVTAMFEYYGYSGTFLIMSGIALHCWVAAALFRPLEFYKRRLRMKSEELKPLTSSFKSTALDSQFNIKGVQKPSNFNGIIVDGLQSNISNSSSLPQQPAIGYKILDPICDEKCPLKDQTDTLTQHVDIKHSARSLLGKGEITVTESSLTNTISGVIESICQSDGARLASVVSLNVPIGSVHSLKEVKEDKTNTKASAIARAFRTLFDLELMKSPLFWTLLFQASLTCSGLVFMSVFFGPRAREIGLDETQIGLLYSVMNIVELFCLVLIGFISDLKFCRRSTLIAIAALVEGILANCMALFTTFESFIACVCIHGVFGGMYFALFAVNLVDYMGMEKIDSCLGFTNLIHGLSISILFTTLGSLRDISGNYISSFHLVGSFLLLSFLLNMFTPFVERWVKKRQS</sequence>
<dbReference type="Pfam" id="PF07690">
    <property type="entry name" value="MFS_1"/>
    <property type="match status" value="2"/>
</dbReference>
<dbReference type="AlphaFoldDB" id="A0ABD3UYJ6"/>
<evidence type="ECO:0000313" key="4">
    <source>
        <dbReference type="Proteomes" id="UP001634394"/>
    </source>
</evidence>
<feature type="compositionally biased region" description="Polar residues" evidence="1">
    <location>
        <begin position="1"/>
        <end position="11"/>
    </location>
</feature>
<feature type="transmembrane region" description="Helical" evidence="2">
    <location>
        <begin position="498"/>
        <end position="521"/>
    </location>
</feature>
<dbReference type="InterPro" id="IPR011701">
    <property type="entry name" value="MFS"/>
</dbReference>
<protein>
    <submittedName>
        <fullName evidence="3">Uncharacterized protein</fullName>
    </submittedName>
</protein>
<name>A0ABD3UYJ6_SINWO</name>
<feature type="transmembrane region" description="Helical" evidence="2">
    <location>
        <begin position="533"/>
        <end position="553"/>
    </location>
</feature>